<dbReference type="Gene3D" id="1.10.287.110">
    <property type="entry name" value="DnaJ domain"/>
    <property type="match status" value="1"/>
</dbReference>
<gene>
    <name evidence="3" type="primary">Dnajc22</name>
</gene>
<sequence length="266" mass="29957">MAERGPFQPPPLYLERDNQALLWMLSLGGGGLGWFWEFWKLPRFVAQANRAQRQKQKMGEWTPPPSDQMIMGICFALISLSPKATMYIVGLPLSVGVGVVFLTSPICYGCPVAILPIRLAASITAQKHHRYKPSTEWETLSVRLCPMACSALCNTAATFNYVAETPGSFLSWFSFFSLRDHLLECILPPLCIWWLLVGDPGLTAASRMVEVLGFSERSASEVHQCYGELVKVWHPDHTRQQTEEAQSHVLEIQYADEVLSQPWKSR</sequence>
<dbReference type="PANTHER" id="PTHR44733:SF1">
    <property type="entry name" value="DNAJ HOMOLOG SUBFAMILY C MEMBER 22"/>
    <property type="match status" value="1"/>
</dbReference>
<dbReference type="SUPFAM" id="SSF46565">
    <property type="entry name" value="Chaperone J-domain"/>
    <property type="match status" value="1"/>
</dbReference>
<accession>A0A8C2YKY3</accession>
<name>A0A8C2YKY3_CHILA</name>
<feature type="transmembrane region" description="Helical" evidence="1">
    <location>
        <begin position="95"/>
        <end position="121"/>
    </location>
</feature>
<evidence type="ECO:0000313" key="4">
    <source>
        <dbReference type="Proteomes" id="UP000694398"/>
    </source>
</evidence>
<dbReference type="Proteomes" id="UP000694398">
    <property type="component" value="Unassembled WGS sequence"/>
</dbReference>
<feature type="transmembrane region" description="Helical" evidence="1">
    <location>
        <begin position="20"/>
        <end position="39"/>
    </location>
</feature>
<evidence type="ECO:0000259" key="2">
    <source>
        <dbReference type="Pfam" id="PF00226"/>
    </source>
</evidence>
<evidence type="ECO:0000313" key="3">
    <source>
        <dbReference type="Ensembl" id="ENSCLAP00000006263.1"/>
    </source>
</evidence>
<dbReference type="GeneTree" id="ENSGT00390000012136"/>
<reference evidence="3" key="1">
    <citation type="submission" date="2025-08" db="UniProtKB">
        <authorList>
            <consortium name="Ensembl"/>
        </authorList>
    </citation>
    <scope>IDENTIFICATION</scope>
</reference>
<keyword evidence="1" id="KW-1133">Transmembrane helix</keyword>
<protein>
    <recommendedName>
        <fullName evidence="2">J domain-containing protein</fullName>
    </recommendedName>
</protein>
<reference evidence="3" key="2">
    <citation type="submission" date="2025-09" db="UniProtKB">
        <authorList>
            <consortium name="Ensembl"/>
        </authorList>
    </citation>
    <scope>IDENTIFICATION</scope>
</reference>
<dbReference type="InterPro" id="IPR036869">
    <property type="entry name" value="J_dom_sf"/>
</dbReference>
<dbReference type="Ensembl" id="ENSCLAT00000006366.1">
    <property type="protein sequence ID" value="ENSCLAP00000006263.1"/>
    <property type="gene ID" value="ENSCLAG00000004426.1"/>
</dbReference>
<evidence type="ECO:0000256" key="1">
    <source>
        <dbReference type="SAM" id="Phobius"/>
    </source>
</evidence>
<keyword evidence="1" id="KW-0472">Membrane</keyword>
<dbReference type="GO" id="GO:0016020">
    <property type="term" value="C:membrane"/>
    <property type="evidence" value="ECO:0007669"/>
    <property type="project" value="TreeGrafter"/>
</dbReference>
<keyword evidence="4" id="KW-1185">Reference proteome</keyword>
<dbReference type="AlphaFoldDB" id="A0A8C2YKY3"/>
<feature type="domain" description="J" evidence="2">
    <location>
        <begin position="215"/>
        <end position="264"/>
    </location>
</feature>
<keyword evidence="1" id="KW-0812">Transmembrane</keyword>
<dbReference type="Pfam" id="PF00226">
    <property type="entry name" value="DnaJ"/>
    <property type="match status" value="1"/>
</dbReference>
<organism evidence="3 4">
    <name type="scientific">Chinchilla lanigera</name>
    <name type="common">Long-tailed chinchilla</name>
    <name type="synonym">Chinchilla villidera</name>
    <dbReference type="NCBI Taxonomy" id="34839"/>
    <lineage>
        <taxon>Eukaryota</taxon>
        <taxon>Metazoa</taxon>
        <taxon>Chordata</taxon>
        <taxon>Craniata</taxon>
        <taxon>Vertebrata</taxon>
        <taxon>Euteleostomi</taxon>
        <taxon>Mammalia</taxon>
        <taxon>Eutheria</taxon>
        <taxon>Euarchontoglires</taxon>
        <taxon>Glires</taxon>
        <taxon>Rodentia</taxon>
        <taxon>Hystricomorpha</taxon>
        <taxon>Chinchillidae</taxon>
        <taxon>Chinchilla</taxon>
    </lineage>
</organism>
<dbReference type="InterPro" id="IPR001623">
    <property type="entry name" value="DnaJ_domain"/>
</dbReference>
<dbReference type="PANTHER" id="PTHR44733">
    <property type="entry name" value="DNAJ HOMOLOG SUBFAMILY C MEMBER 22"/>
    <property type="match status" value="1"/>
</dbReference>
<proteinExistence type="predicted"/>